<proteinExistence type="predicted"/>
<accession>A0A0F9ETQ7</accession>
<protein>
    <submittedName>
        <fullName evidence="1">Uncharacterized protein</fullName>
    </submittedName>
</protein>
<dbReference type="EMBL" id="LAZR01023758">
    <property type="protein sequence ID" value="KKL77404.1"/>
    <property type="molecule type" value="Genomic_DNA"/>
</dbReference>
<dbReference type="AlphaFoldDB" id="A0A0F9ETQ7"/>
<evidence type="ECO:0000313" key="1">
    <source>
        <dbReference type="EMBL" id="KKL77404.1"/>
    </source>
</evidence>
<name>A0A0F9ETQ7_9ZZZZ</name>
<organism evidence="1">
    <name type="scientific">marine sediment metagenome</name>
    <dbReference type="NCBI Taxonomy" id="412755"/>
    <lineage>
        <taxon>unclassified sequences</taxon>
        <taxon>metagenomes</taxon>
        <taxon>ecological metagenomes</taxon>
    </lineage>
</organism>
<gene>
    <name evidence="1" type="ORF">LCGC14_2035250</name>
</gene>
<comment type="caution">
    <text evidence="1">The sequence shown here is derived from an EMBL/GenBank/DDBJ whole genome shotgun (WGS) entry which is preliminary data.</text>
</comment>
<reference evidence="1" key="1">
    <citation type="journal article" date="2015" name="Nature">
        <title>Complex archaea that bridge the gap between prokaryotes and eukaryotes.</title>
        <authorList>
            <person name="Spang A."/>
            <person name="Saw J.H."/>
            <person name="Jorgensen S.L."/>
            <person name="Zaremba-Niedzwiedzka K."/>
            <person name="Martijn J."/>
            <person name="Lind A.E."/>
            <person name="van Eijk R."/>
            <person name="Schleper C."/>
            <person name="Guy L."/>
            <person name="Ettema T.J."/>
        </authorList>
    </citation>
    <scope>NUCLEOTIDE SEQUENCE</scope>
</reference>
<sequence length="58" mass="6588">MTLAQAIRKAESKAKRTGTEQYVIWALVYEDFEYAICDLEALDTFFCGTPDSNILHVT</sequence>